<dbReference type="InterPro" id="IPR003599">
    <property type="entry name" value="Ig_sub"/>
</dbReference>
<dbReference type="PROSITE" id="PS50835">
    <property type="entry name" value="IG_LIKE"/>
    <property type="match status" value="2"/>
</dbReference>
<dbReference type="PANTHER" id="PTHR25466">
    <property type="entry name" value="T-LYMPHOCYTE ACTIVATION ANTIGEN"/>
    <property type="match status" value="1"/>
</dbReference>
<keyword evidence="13" id="KW-1185">Reference proteome</keyword>
<dbReference type="Pfam" id="PF07686">
    <property type="entry name" value="V-set"/>
    <property type="match status" value="2"/>
</dbReference>
<evidence type="ECO:0000256" key="6">
    <source>
        <dbReference type="ARBA" id="ARBA00023136"/>
    </source>
</evidence>
<evidence type="ECO:0000256" key="9">
    <source>
        <dbReference type="ARBA" id="ARBA00023180"/>
    </source>
</evidence>
<dbReference type="RefSeq" id="XP_026073529.1">
    <property type="nucleotide sequence ID" value="XM_026217744.1"/>
</dbReference>
<dbReference type="InterPro" id="IPR007110">
    <property type="entry name" value="Ig-like_dom"/>
</dbReference>
<keyword evidence="5" id="KW-1133">Transmembrane helix</keyword>
<evidence type="ECO:0000256" key="2">
    <source>
        <dbReference type="ARBA" id="ARBA00022475"/>
    </source>
</evidence>
<evidence type="ECO:0000256" key="8">
    <source>
        <dbReference type="ARBA" id="ARBA00023170"/>
    </source>
</evidence>
<dbReference type="InterPro" id="IPR003598">
    <property type="entry name" value="Ig_sub2"/>
</dbReference>
<keyword evidence="8" id="KW-0675">Receptor</keyword>
<dbReference type="InterPro" id="IPR013106">
    <property type="entry name" value="Ig_V-set"/>
</dbReference>
<dbReference type="InterPro" id="IPR013783">
    <property type="entry name" value="Ig-like_fold"/>
</dbReference>
<feature type="domain" description="Ig-like" evidence="12">
    <location>
        <begin position="141"/>
        <end position="234"/>
    </location>
</feature>
<evidence type="ECO:0000256" key="11">
    <source>
        <dbReference type="SAM" id="SignalP"/>
    </source>
</evidence>
<evidence type="ECO:0000259" key="12">
    <source>
        <dbReference type="PROSITE" id="PS50835"/>
    </source>
</evidence>
<dbReference type="GO" id="GO:0007166">
    <property type="term" value="P:cell surface receptor signaling pathway"/>
    <property type="evidence" value="ECO:0007669"/>
    <property type="project" value="TreeGrafter"/>
</dbReference>
<keyword evidence="10" id="KW-0393">Immunoglobulin domain</keyword>
<dbReference type="KEGG" id="caua:113053078"/>
<evidence type="ECO:0000256" key="1">
    <source>
        <dbReference type="ARBA" id="ARBA00004251"/>
    </source>
</evidence>
<evidence type="ECO:0000313" key="14">
    <source>
        <dbReference type="RefSeq" id="XP_026073529.1"/>
    </source>
</evidence>
<reference evidence="14" key="1">
    <citation type="submission" date="2025-08" db="UniProtKB">
        <authorList>
            <consortium name="RefSeq"/>
        </authorList>
    </citation>
    <scope>IDENTIFICATION</scope>
    <source>
        <strain evidence="14">Wakin</strain>
        <tissue evidence="14">Muscle</tissue>
    </source>
</reference>
<dbReference type="InterPro" id="IPR036179">
    <property type="entry name" value="Ig-like_dom_sf"/>
</dbReference>
<sequence>MMTLALLTLLLIMNGSAVGQMMKSKEKGFVGQDVLLPCNCSNDLDELIWKKDQRVVNVHPHNKSIIDESYINRTQLFLNKQKRNCSLLLLNFSSADAGLYTCHALVSIGDKVWSRQSSEVYLTDGSAVGQMMKSNVAGFVGQDVLLPCNCSNNLKELVWQRDLRVVNFHSHEISKIDDAYVDRTQLFLNKEKRNCSLLLIKVSSEDAGLYTCCAIARVGDAWSSKTSTVYLTVSENRVPAEDLIQMAKELSTYAPNVSKPLGVPTTHFPEVDQGLHRLRICSVK</sequence>
<proteinExistence type="predicted"/>
<dbReference type="SMART" id="SM00409">
    <property type="entry name" value="IG"/>
    <property type="match status" value="2"/>
</dbReference>
<comment type="subcellular location">
    <subcellularLocation>
        <location evidence="1">Cell membrane</location>
        <topology evidence="1">Single-pass type I membrane protein</topology>
    </subcellularLocation>
</comment>
<dbReference type="GO" id="GO:0042102">
    <property type="term" value="P:positive regulation of T cell proliferation"/>
    <property type="evidence" value="ECO:0007669"/>
    <property type="project" value="TreeGrafter"/>
</dbReference>
<keyword evidence="6" id="KW-0472">Membrane</keyword>
<organism evidence="13 14">
    <name type="scientific">Carassius auratus</name>
    <name type="common">Goldfish</name>
    <dbReference type="NCBI Taxonomy" id="7957"/>
    <lineage>
        <taxon>Eukaryota</taxon>
        <taxon>Metazoa</taxon>
        <taxon>Chordata</taxon>
        <taxon>Craniata</taxon>
        <taxon>Vertebrata</taxon>
        <taxon>Euteleostomi</taxon>
        <taxon>Actinopterygii</taxon>
        <taxon>Neopterygii</taxon>
        <taxon>Teleostei</taxon>
        <taxon>Ostariophysi</taxon>
        <taxon>Cypriniformes</taxon>
        <taxon>Cyprinidae</taxon>
        <taxon>Cyprininae</taxon>
        <taxon>Carassius</taxon>
    </lineage>
</organism>
<dbReference type="AlphaFoldDB" id="A0A6P6KML6"/>
<dbReference type="InterPro" id="IPR051713">
    <property type="entry name" value="T-cell_Activation_Regulation"/>
</dbReference>
<dbReference type="GO" id="GO:0006955">
    <property type="term" value="P:immune response"/>
    <property type="evidence" value="ECO:0007669"/>
    <property type="project" value="TreeGrafter"/>
</dbReference>
<protein>
    <submittedName>
        <fullName evidence="14">Uncharacterized protein LOC113053078</fullName>
    </submittedName>
</protein>
<feature type="domain" description="Ig-like" evidence="12">
    <location>
        <begin position="31"/>
        <end position="104"/>
    </location>
</feature>
<dbReference type="GeneID" id="113053078"/>
<evidence type="ECO:0000256" key="10">
    <source>
        <dbReference type="ARBA" id="ARBA00023319"/>
    </source>
</evidence>
<evidence type="ECO:0000313" key="13">
    <source>
        <dbReference type="Proteomes" id="UP000515129"/>
    </source>
</evidence>
<feature type="signal peptide" evidence="11">
    <location>
        <begin position="1"/>
        <end position="19"/>
    </location>
</feature>
<gene>
    <name evidence="14" type="primary">LOC113053078</name>
</gene>
<keyword evidence="7" id="KW-1015">Disulfide bond</keyword>
<dbReference type="SMART" id="SM00408">
    <property type="entry name" value="IGc2"/>
    <property type="match status" value="2"/>
</dbReference>
<dbReference type="OrthoDB" id="8962472at2759"/>
<dbReference type="PANTHER" id="PTHR25466:SF14">
    <property type="entry name" value="BUTYROPHILIN SUBFAMILY 2 MEMBER A2-LIKE-RELATED"/>
    <property type="match status" value="1"/>
</dbReference>
<evidence type="ECO:0000256" key="3">
    <source>
        <dbReference type="ARBA" id="ARBA00022692"/>
    </source>
</evidence>
<accession>A0A6P6KML6</accession>
<name>A0A6P6KML6_CARAU</name>
<keyword evidence="2" id="KW-1003">Cell membrane</keyword>
<evidence type="ECO:0000256" key="4">
    <source>
        <dbReference type="ARBA" id="ARBA00022729"/>
    </source>
</evidence>
<dbReference type="GO" id="GO:0009897">
    <property type="term" value="C:external side of plasma membrane"/>
    <property type="evidence" value="ECO:0007669"/>
    <property type="project" value="TreeGrafter"/>
</dbReference>
<keyword evidence="4 11" id="KW-0732">Signal</keyword>
<dbReference type="GO" id="GO:0071222">
    <property type="term" value="P:cellular response to lipopolysaccharide"/>
    <property type="evidence" value="ECO:0007669"/>
    <property type="project" value="TreeGrafter"/>
</dbReference>
<dbReference type="Proteomes" id="UP000515129">
    <property type="component" value="Chromosome 34"/>
</dbReference>
<evidence type="ECO:0000256" key="5">
    <source>
        <dbReference type="ARBA" id="ARBA00022989"/>
    </source>
</evidence>
<dbReference type="Gene3D" id="2.60.40.10">
    <property type="entry name" value="Immunoglobulins"/>
    <property type="match status" value="2"/>
</dbReference>
<feature type="chain" id="PRO_5027931485" evidence="11">
    <location>
        <begin position="20"/>
        <end position="284"/>
    </location>
</feature>
<dbReference type="SUPFAM" id="SSF48726">
    <property type="entry name" value="Immunoglobulin"/>
    <property type="match status" value="2"/>
</dbReference>
<keyword evidence="9" id="KW-0325">Glycoprotein</keyword>
<keyword evidence="3" id="KW-0812">Transmembrane</keyword>
<evidence type="ECO:0000256" key="7">
    <source>
        <dbReference type="ARBA" id="ARBA00023157"/>
    </source>
</evidence>
<dbReference type="GO" id="GO:0042130">
    <property type="term" value="P:negative regulation of T cell proliferation"/>
    <property type="evidence" value="ECO:0007669"/>
    <property type="project" value="TreeGrafter"/>
</dbReference>
<dbReference type="GO" id="GO:0031295">
    <property type="term" value="P:T cell costimulation"/>
    <property type="evidence" value="ECO:0007669"/>
    <property type="project" value="TreeGrafter"/>
</dbReference>